<reference evidence="1 3" key="1">
    <citation type="journal article" date="2020" name="Stud. Mycol.">
        <title>101 Dothideomycetes genomes: a test case for predicting lifestyles and emergence of pathogens.</title>
        <authorList>
            <person name="Haridas S."/>
            <person name="Albert R."/>
            <person name="Binder M."/>
            <person name="Bloem J."/>
            <person name="Labutti K."/>
            <person name="Salamov A."/>
            <person name="Andreopoulos B."/>
            <person name="Baker S."/>
            <person name="Barry K."/>
            <person name="Bills G."/>
            <person name="Bluhm B."/>
            <person name="Cannon C."/>
            <person name="Castanera R."/>
            <person name="Culley D."/>
            <person name="Daum C."/>
            <person name="Ezra D."/>
            <person name="Gonzalez J."/>
            <person name="Henrissat B."/>
            <person name="Kuo A."/>
            <person name="Liang C."/>
            <person name="Lipzen A."/>
            <person name="Lutzoni F."/>
            <person name="Magnuson J."/>
            <person name="Mondo S."/>
            <person name="Nolan M."/>
            <person name="Ohm R."/>
            <person name="Pangilinan J."/>
            <person name="Park H.-J."/>
            <person name="Ramirez L."/>
            <person name="Alfaro M."/>
            <person name="Sun H."/>
            <person name="Tritt A."/>
            <person name="Yoshinaga Y."/>
            <person name="Zwiers L.-H."/>
            <person name="Turgeon B."/>
            <person name="Goodwin S."/>
            <person name="Spatafora J."/>
            <person name="Crous P."/>
            <person name="Grigoriev I."/>
        </authorList>
    </citation>
    <scope>NUCLEOTIDE SEQUENCE</scope>
    <source>
        <strain evidence="1 3">CBS 304.34</strain>
    </source>
</reference>
<name>A0A6A6YCR2_9PEZI</name>
<organism evidence="1">
    <name type="scientific">Mytilinidion resinicola</name>
    <dbReference type="NCBI Taxonomy" id="574789"/>
    <lineage>
        <taxon>Eukaryota</taxon>
        <taxon>Fungi</taxon>
        <taxon>Dikarya</taxon>
        <taxon>Ascomycota</taxon>
        <taxon>Pezizomycotina</taxon>
        <taxon>Dothideomycetes</taxon>
        <taxon>Pleosporomycetidae</taxon>
        <taxon>Mytilinidiales</taxon>
        <taxon>Mytilinidiaceae</taxon>
        <taxon>Mytilinidion</taxon>
    </lineage>
</organism>
<evidence type="ECO:0000313" key="3">
    <source>
        <dbReference type="RefSeq" id="XP_033572591.1"/>
    </source>
</evidence>
<dbReference type="RefSeq" id="XP_033572591.1">
    <property type="nucleotide sequence ID" value="XM_033728384.1"/>
</dbReference>
<reference evidence="3" key="3">
    <citation type="submission" date="2025-04" db="UniProtKB">
        <authorList>
            <consortium name="RefSeq"/>
        </authorList>
    </citation>
    <scope>IDENTIFICATION</scope>
    <source>
        <strain evidence="3">CBS 304.34</strain>
    </source>
</reference>
<dbReference type="EMBL" id="MU003709">
    <property type="protein sequence ID" value="KAF2805627.1"/>
    <property type="molecule type" value="Genomic_DNA"/>
</dbReference>
<keyword evidence="2" id="KW-1185">Reference proteome</keyword>
<evidence type="ECO:0000313" key="2">
    <source>
        <dbReference type="Proteomes" id="UP000504636"/>
    </source>
</evidence>
<gene>
    <name evidence="1 3" type="ORF">BDZ99DRAFT_574519</name>
</gene>
<proteinExistence type="predicted"/>
<dbReference type="Proteomes" id="UP000504636">
    <property type="component" value="Unplaced"/>
</dbReference>
<protein>
    <submittedName>
        <fullName evidence="1 3">Uncharacterized protein</fullName>
    </submittedName>
</protein>
<dbReference type="GeneID" id="54469277"/>
<sequence>MLPICDVNTAETEFNGLQETIVAGAGGVQNPNNISTSRNFFRTLLCDDCERQEMALYQERITRGINNPRPFNLGTVAAPREWPTDASPVQDLCTCYNSMFQAVPAANVGFCAEHRRTQWTLLRGRRDVGRDYLEGITRTPEGGIGRANRRVKNRRLAARGLPRNGMFADRLACPCGRDAQFPNAINPGQERTTACVSCGGVRHEPTVVRQAGPAIPGTRHSGRVANLAAKAANVVQPERSRWLRRQR</sequence>
<dbReference type="AlphaFoldDB" id="A0A6A6YCR2"/>
<accession>A0A6A6YCR2</accession>
<evidence type="ECO:0000313" key="1">
    <source>
        <dbReference type="EMBL" id="KAF2805627.1"/>
    </source>
</evidence>
<reference evidence="3" key="2">
    <citation type="submission" date="2020-04" db="EMBL/GenBank/DDBJ databases">
        <authorList>
            <consortium name="NCBI Genome Project"/>
        </authorList>
    </citation>
    <scope>NUCLEOTIDE SEQUENCE</scope>
    <source>
        <strain evidence="3">CBS 304.34</strain>
    </source>
</reference>